<feature type="domain" description="AAA+ ATPase" evidence="5">
    <location>
        <begin position="833"/>
        <end position="977"/>
    </location>
</feature>
<dbReference type="InterPro" id="IPR050773">
    <property type="entry name" value="CbxX/CfxQ_RuBisCO_ESX"/>
</dbReference>
<dbReference type="AlphaFoldDB" id="A0AAV9ULQ0"/>
<accession>A0AAV9ULQ0</accession>
<dbReference type="InterPro" id="IPR000641">
    <property type="entry name" value="CbxX/CfxQ"/>
</dbReference>
<evidence type="ECO:0000313" key="7">
    <source>
        <dbReference type="Proteomes" id="UP001375240"/>
    </source>
</evidence>
<comment type="caution">
    <text evidence="6">The sequence shown here is derived from an EMBL/GenBank/DDBJ whole genome shotgun (WGS) entry which is preliminary data.</text>
</comment>
<dbReference type="PANTHER" id="PTHR43392:SF2">
    <property type="entry name" value="AAA-TYPE ATPASE FAMILY PROTEIN _ ANKYRIN REPEAT FAMILY PROTEIN"/>
    <property type="match status" value="1"/>
</dbReference>
<dbReference type="PRINTS" id="PR00819">
    <property type="entry name" value="CBXCFQXSUPER"/>
</dbReference>
<evidence type="ECO:0000259" key="5">
    <source>
        <dbReference type="SMART" id="SM00382"/>
    </source>
</evidence>
<organism evidence="6 7">
    <name type="scientific">Orbilia brochopaga</name>
    <dbReference type="NCBI Taxonomy" id="3140254"/>
    <lineage>
        <taxon>Eukaryota</taxon>
        <taxon>Fungi</taxon>
        <taxon>Dikarya</taxon>
        <taxon>Ascomycota</taxon>
        <taxon>Pezizomycotina</taxon>
        <taxon>Orbiliomycetes</taxon>
        <taxon>Orbiliales</taxon>
        <taxon>Orbiliaceae</taxon>
        <taxon>Orbilia</taxon>
    </lineage>
</organism>
<dbReference type="Pfam" id="PF00004">
    <property type="entry name" value="AAA"/>
    <property type="match status" value="1"/>
</dbReference>
<keyword evidence="3" id="KW-0067">ATP-binding</keyword>
<dbReference type="GO" id="GO:0016887">
    <property type="term" value="F:ATP hydrolysis activity"/>
    <property type="evidence" value="ECO:0007669"/>
    <property type="project" value="InterPro"/>
</dbReference>
<dbReference type="Pfam" id="PF17866">
    <property type="entry name" value="AAA_lid_6"/>
    <property type="match status" value="1"/>
</dbReference>
<dbReference type="InterPro" id="IPR027417">
    <property type="entry name" value="P-loop_NTPase"/>
</dbReference>
<dbReference type="SMART" id="SM00382">
    <property type="entry name" value="AAA"/>
    <property type="match status" value="2"/>
</dbReference>
<feature type="compositionally biased region" description="Basic and acidic residues" evidence="4">
    <location>
        <begin position="58"/>
        <end position="67"/>
    </location>
</feature>
<comment type="similarity">
    <text evidence="1">Belongs to the CbxX/CfxQ family.</text>
</comment>
<dbReference type="Proteomes" id="UP001375240">
    <property type="component" value="Unassembled WGS sequence"/>
</dbReference>
<dbReference type="InterPro" id="IPR003593">
    <property type="entry name" value="AAA+_ATPase"/>
</dbReference>
<gene>
    <name evidence="6" type="ORF">TWF696_007705</name>
</gene>
<feature type="region of interest" description="Disordered" evidence="4">
    <location>
        <begin position="264"/>
        <end position="299"/>
    </location>
</feature>
<dbReference type="PANTHER" id="PTHR43392">
    <property type="entry name" value="AAA-TYPE ATPASE FAMILY PROTEIN / ANKYRIN REPEAT FAMILY PROTEIN"/>
    <property type="match status" value="1"/>
</dbReference>
<keyword evidence="2" id="KW-0547">Nucleotide-binding</keyword>
<evidence type="ECO:0000256" key="4">
    <source>
        <dbReference type="SAM" id="MobiDB-lite"/>
    </source>
</evidence>
<keyword evidence="7" id="KW-1185">Reference proteome</keyword>
<reference evidence="6 7" key="1">
    <citation type="submission" date="2019-10" db="EMBL/GenBank/DDBJ databases">
        <authorList>
            <person name="Palmer J.M."/>
        </authorList>
    </citation>
    <scope>NUCLEOTIDE SEQUENCE [LARGE SCALE GENOMIC DNA]</scope>
    <source>
        <strain evidence="6 7">TWF696</strain>
    </source>
</reference>
<feature type="compositionally biased region" description="Basic and acidic residues" evidence="4">
    <location>
        <begin position="107"/>
        <end position="120"/>
    </location>
</feature>
<dbReference type="FunFam" id="3.40.50.300:FF:000216">
    <property type="entry name" value="Type VII secretion ATPase EccA"/>
    <property type="match status" value="1"/>
</dbReference>
<feature type="compositionally biased region" description="Polar residues" evidence="4">
    <location>
        <begin position="275"/>
        <end position="294"/>
    </location>
</feature>
<dbReference type="EMBL" id="JAVHNQ010000006">
    <property type="protein sequence ID" value="KAK6344059.1"/>
    <property type="molecule type" value="Genomic_DNA"/>
</dbReference>
<dbReference type="Gene3D" id="1.10.8.60">
    <property type="match status" value="1"/>
</dbReference>
<sequence length="1066" mass="121602">MIPGVFFPGLPESINATKLAHNYSFAGLNVSRAILNLDLSPAILSESEKTSPVVHQSQEGKEGELKGSQHCRFYDQQTTVFGAELEPSQYPEIQRADVYRTATPEQDLTHTKNDSDKSSDGDQEINRSPILSIRYIGSQEDNDFKAIRKSNSASSISLGKVSKEPDSPRRSPNLVPTSRRGSFDLTPVSRRGSNRSERQFPKISSRNRPYFPGALYGGGGEDESDLDHENRAFFNNTGRRQTSGYRRYNSSRYWRRYESDLDEEEEKEKAAGRDSLTSHFNNDLETLQDNSPQRQEWLRRKEQGNVRNRWLDRLMSMVGIEDIKAQFLAILDRAEIAKRQKRQRELRNERFDAFFVGNLGTGKRIVAKLYAKFLASLDIVSSHKSVEILHRWRSETPDLPGDNPKVFIISSRELNDLLEKPKAHRIWRRGSLWGLLSHVDAKNWPQQGASWFGNVCTLASELSKILDRQARRLRLERTKRSWSQEDAGTKRLGRELESDFMLDSQRRKKGGDIGVITEYLFLTKRDILGLEPSEIRDQSIAWRELQQMVGLKDVKEAVDALYQLSCDNYQREIQDKKAIEINLNRIFLGPPGTGKSTVAKLYGEIIASLGFLSRGEVVVKETLTWEDSRYLREETRGKIFVIDNTHTLDRDIIYNIVTSIQNTPGDDRCVILIGWPDQFRETFEQLDRGFASRFNLNAAFRFQNYDDSQLGQILDLMLSRDGLTATEEARRAAIKVLSLERDQSNFGNGRAVENILNRAKIAHRRSFAGSTEDIVFGPLDFDPEYRKVSHATGSCAELFKGFIGFRKIIEQFQGYQNVAAKLQSRGMDPRNYMPFTFVFKGPPGTGKTVTARKLGQIYYDMGLLSNPEVVECSVSNLIGKHLGHTEANVVRILERSLGKVLFIDEAYRLAGSTNDSENNMYYEEAVGELVDSITKLQYARKMVIVLAGYDRDMDRLMDMNRGLRSRFPTEIIFPRLPPKARLRHFQQKLGEFEIQIMDDEGSSEKQKKILELFAKGLLDNGRDVETFAESISRHVVLNSMPDGDGDFPLSVTTDEIISFLLNIDRK</sequence>
<evidence type="ECO:0000256" key="3">
    <source>
        <dbReference type="ARBA" id="ARBA00022840"/>
    </source>
</evidence>
<dbReference type="InterPro" id="IPR003959">
    <property type="entry name" value="ATPase_AAA_core"/>
</dbReference>
<feature type="domain" description="AAA+ ATPase" evidence="5">
    <location>
        <begin position="581"/>
        <end position="738"/>
    </location>
</feature>
<dbReference type="Gene3D" id="3.40.50.300">
    <property type="entry name" value="P-loop containing nucleotide triphosphate hydrolases"/>
    <property type="match status" value="3"/>
</dbReference>
<protein>
    <recommendedName>
        <fullName evidence="5">AAA+ ATPase domain-containing protein</fullName>
    </recommendedName>
</protein>
<name>A0AAV9ULQ0_9PEZI</name>
<evidence type="ECO:0000256" key="2">
    <source>
        <dbReference type="ARBA" id="ARBA00022741"/>
    </source>
</evidence>
<feature type="region of interest" description="Disordered" evidence="4">
    <location>
        <begin position="155"/>
        <end position="227"/>
    </location>
</feature>
<proteinExistence type="inferred from homology"/>
<feature type="region of interest" description="Disordered" evidence="4">
    <location>
        <begin position="103"/>
        <end position="131"/>
    </location>
</feature>
<dbReference type="GO" id="GO:0005524">
    <property type="term" value="F:ATP binding"/>
    <property type="evidence" value="ECO:0007669"/>
    <property type="project" value="UniProtKB-KW"/>
</dbReference>
<dbReference type="SUPFAM" id="SSF52540">
    <property type="entry name" value="P-loop containing nucleoside triphosphate hydrolases"/>
    <property type="match status" value="2"/>
</dbReference>
<dbReference type="InterPro" id="IPR041627">
    <property type="entry name" value="AAA_lid_6"/>
</dbReference>
<evidence type="ECO:0000313" key="6">
    <source>
        <dbReference type="EMBL" id="KAK6344059.1"/>
    </source>
</evidence>
<feature type="region of interest" description="Disordered" evidence="4">
    <location>
        <begin position="48"/>
        <end position="67"/>
    </location>
</feature>
<evidence type="ECO:0000256" key="1">
    <source>
        <dbReference type="ARBA" id="ARBA00010378"/>
    </source>
</evidence>
<dbReference type="CDD" id="cd00009">
    <property type="entry name" value="AAA"/>
    <property type="match status" value="1"/>
</dbReference>